<dbReference type="AlphaFoldDB" id="A0A9D4BLC4"/>
<comment type="caution">
    <text evidence="2">The sequence shown here is derived from an EMBL/GenBank/DDBJ whole genome shotgun (WGS) entry which is preliminary data.</text>
</comment>
<protein>
    <submittedName>
        <fullName evidence="2">Uncharacterized protein</fullName>
    </submittedName>
</protein>
<reference evidence="2" key="1">
    <citation type="journal article" date="2019" name="bioRxiv">
        <title>The Genome of the Zebra Mussel, Dreissena polymorpha: A Resource for Invasive Species Research.</title>
        <authorList>
            <person name="McCartney M.A."/>
            <person name="Auch B."/>
            <person name="Kono T."/>
            <person name="Mallez S."/>
            <person name="Zhang Y."/>
            <person name="Obille A."/>
            <person name="Becker A."/>
            <person name="Abrahante J.E."/>
            <person name="Garbe J."/>
            <person name="Badalamenti J.P."/>
            <person name="Herman A."/>
            <person name="Mangelson H."/>
            <person name="Liachko I."/>
            <person name="Sullivan S."/>
            <person name="Sone E.D."/>
            <person name="Koren S."/>
            <person name="Silverstein K.A.T."/>
            <person name="Beckman K.B."/>
            <person name="Gohl D.M."/>
        </authorList>
    </citation>
    <scope>NUCLEOTIDE SEQUENCE</scope>
    <source>
        <strain evidence="2">Duluth1</strain>
        <tissue evidence="2">Whole animal</tissue>
    </source>
</reference>
<name>A0A9D4BLC4_DREPO</name>
<sequence length="192" mass="21984">MLECLQTKSGQTIGQRTKTDPKTSHINKTNAKNVNSRVKTAHIPPLAIMYIYKTNVFTKLGKIVTSRVFTSLFYFITIRKMRPPGSHVFKRTGSIFEINFLFTCFHYIHLEKTAPPTGGHFHDDWARLKTALPTGGNVFQRTGTTFELNQHIIKTNILRHFELDLGIIRTNLLTKFHEFHSQIRKTAPPTCG</sequence>
<proteinExistence type="predicted"/>
<organism evidence="2 3">
    <name type="scientific">Dreissena polymorpha</name>
    <name type="common">Zebra mussel</name>
    <name type="synonym">Mytilus polymorpha</name>
    <dbReference type="NCBI Taxonomy" id="45954"/>
    <lineage>
        <taxon>Eukaryota</taxon>
        <taxon>Metazoa</taxon>
        <taxon>Spiralia</taxon>
        <taxon>Lophotrochozoa</taxon>
        <taxon>Mollusca</taxon>
        <taxon>Bivalvia</taxon>
        <taxon>Autobranchia</taxon>
        <taxon>Heteroconchia</taxon>
        <taxon>Euheterodonta</taxon>
        <taxon>Imparidentia</taxon>
        <taxon>Neoheterodontei</taxon>
        <taxon>Myida</taxon>
        <taxon>Dreissenoidea</taxon>
        <taxon>Dreissenidae</taxon>
        <taxon>Dreissena</taxon>
    </lineage>
</organism>
<gene>
    <name evidence="2" type="ORF">DPMN_074120</name>
</gene>
<dbReference type="Proteomes" id="UP000828390">
    <property type="component" value="Unassembled WGS sequence"/>
</dbReference>
<accession>A0A9D4BLC4</accession>
<evidence type="ECO:0000313" key="3">
    <source>
        <dbReference type="Proteomes" id="UP000828390"/>
    </source>
</evidence>
<feature type="region of interest" description="Disordered" evidence="1">
    <location>
        <begin position="6"/>
        <end position="28"/>
    </location>
</feature>
<dbReference type="EMBL" id="JAIWYP010000015">
    <property type="protein sequence ID" value="KAH3699166.1"/>
    <property type="molecule type" value="Genomic_DNA"/>
</dbReference>
<keyword evidence="3" id="KW-1185">Reference proteome</keyword>
<evidence type="ECO:0000313" key="2">
    <source>
        <dbReference type="EMBL" id="KAH3699166.1"/>
    </source>
</evidence>
<reference evidence="2" key="2">
    <citation type="submission" date="2020-11" db="EMBL/GenBank/DDBJ databases">
        <authorList>
            <person name="McCartney M.A."/>
            <person name="Auch B."/>
            <person name="Kono T."/>
            <person name="Mallez S."/>
            <person name="Becker A."/>
            <person name="Gohl D.M."/>
            <person name="Silverstein K.A.T."/>
            <person name="Koren S."/>
            <person name="Bechman K.B."/>
            <person name="Herman A."/>
            <person name="Abrahante J.E."/>
            <person name="Garbe J."/>
        </authorList>
    </citation>
    <scope>NUCLEOTIDE SEQUENCE</scope>
    <source>
        <strain evidence="2">Duluth1</strain>
        <tissue evidence="2">Whole animal</tissue>
    </source>
</reference>
<evidence type="ECO:0000256" key="1">
    <source>
        <dbReference type="SAM" id="MobiDB-lite"/>
    </source>
</evidence>
<feature type="compositionally biased region" description="Polar residues" evidence="1">
    <location>
        <begin position="6"/>
        <end position="16"/>
    </location>
</feature>